<name>A0A650ETJ9_9CAUD</name>
<evidence type="ECO:0000313" key="2">
    <source>
        <dbReference type="Proteomes" id="UP000425523"/>
    </source>
</evidence>
<evidence type="ECO:0000313" key="1">
    <source>
        <dbReference type="EMBL" id="QGT52831.1"/>
    </source>
</evidence>
<gene>
    <name evidence="1" type="ORF">CHPC134_000486</name>
</gene>
<accession>A0A650ETJ9</accession>
<reference evidence="1 2" key="1">
    <citation type="submission" date="2019-11" db="EMBL/GenBank/DDBJ databases">
        <title>Genome Sequences of 31 Lactococcus lactis Bacteriophages Isolated from Foods.</title>
        <authorList>
            <person name="Marcelli B."/>
            <person name="de Jong A."/>
            <person name="Kuipers O.P."/>
        </authorList>
    </citation>
    <scope>NUCLEOTIDE SEQUENCE [LARGE SCALE GENOMIC DNA]</scope>
</reference>
<dbReference type="EMBL" id="MN689515">
    <property type="protein sequence ID" value="QGT52831.1"/>
    <property type="molecule type" value="Genomic_DNA"/>
</dbReference>
<organism evidence="1 2">
    <name type="scientific">Lactococcus phage CHPC134</name>
    <dbReference type="NCBI Taxonomy" id="2675247"/>
    <lineage>
        <taxon>Viruses</taxon>
        <taxon>Duplodnaviria</taxon>
        <taxon>Heunggongvirae</taxon>
        <taxon>Uroviricota</taxon>
        <taxon>Caudoviricetes</taxon>
        <taxon>Ceduovirus</taxon>
        <taxon>Ceduovirus PCS1</taxon>
    </lineage>
</organism>
<sequence length="67" mass="7529">MALTVRGLIEKLEQVEDKSGDVFIEMPDDFLSVDFVFLDNEGDVILTNAINSHHCLCDKCKANETKL</sequence>
<dbReference type="Proteomes" id="UP000425523">
    <property type="component" value="Genome"/>
</dbReference>
<protein>
    <submittedName>
        <fullName evidence="1">Uncharacterized protein</fullName>
    </submittedName>
</protein>
<proteinExistence type="predicted"/>